<evidence type="ECO:0000313" key="2">
    <source>
        <dbReference type="Proteomes" id="UP001418222"/>
    </source>
</evidence>
<comment type="caution">
    <text evidence="1">The sequence shown here is derived from an EMBL/GenBank/DDBJ whole genome shotgun (WGS) entry which is preliminary data.</text>
</comment>
<reference evidence="1 2" key="1">
    <citation type="journal article" date="2022" name="Nat. Plants">
        <title>Genomes of leafy and leafless Platanthera orchids illuminate the evolution of mycoheterotrophy.</title>
        <authorList>
            <person name="Li M.H."/>
            <person name="Liu K.W."/>
            <person name="Li Z."/>
            <person name="Lu H.C."/>
            <person name="Ye Q.L."/>
            <person name="Zhang D."/>
            <person name="Wang J.Y."/>
            <person name="Li Y.F."/>
            <person name="Zhong Z.M."/>
            <person name="Liu X."/>
            <person name="Yu X."/>
            <person name="Liu D.K."/>
            <person name="Tu X.D."/>
            <person name="Liu B."/>
            <person name="Hao Y."/>
            <person name="Liao X.Y."/>
            <person name="Jiang Y.T."/>
            <person name="Sun W.H."/>
            <person name="Chen J."/>
            <person name="Chen Y.Q."/>
            <person name="Ai Y."/>
            <person name="Zhai J.W."/>
            <person name="Wu S.S."/>
            <person name="Zhou Z."/>
            <person name="Hsiao Y.Y."/>
            <person name="Wu W.L."/>
            <person name="Chen Y.Y."/>
            <person name="Lin Y.F."/>
            <person name="Hsu J.L."/>
            <person name="Li C.Y."/>
            <person name="Wang Z.W."/>
            <person name="Zhao X."/>
            <person name="Zhong W.Y."/>
            <person name="Ma X.K."/>
            <person name="Ma L."/>
            <person name="Huang J."/>
            <person name="Chen G.Z."/>
            <person name="Huang M.Z."/>
            <person name="Huang L."/>
            <person name="Peng D.H."/>
            <person name="Luo Y.B."/>
            <person name="Zou S.Q."/>
            <person name="Chen S.P."/>
            <person name="Lan S."/>
            <person name="Tsai W.C."/>
            <person name="Van de Peer Y."/>
            <person name="Liu Z.J."/>
        </authorList>
    </citation>
    <scope>NUCLEOTIDE SEQUENCE [LARGE SCALE GENOMIC DNA]</scope>
    <source>
        <strain evidence="1">Lor287</strain>
    </source>
</reference>
<proteinExistence type="predicted"/>
<sequence>MVLLLEYIDSYSSIWTPTRVFELLLEYLDSYSSIFDLLLEFRAVADSGASFGFLSSSVGCGFAPRHSESLEPCLSVCSYPLHDVASRRELFETLLYVLKHSRKDEQRKLARPNQG</sequence>
<dbReference type="AlphaFoldDB" id="A0AAP0AV51"/>
<evidence type="ECO:0000313" key="1">
    <source>
        <dbReference type="EMBL" id="KAK8916233.1"/>
    </source>
</evidence>
<gene>
    <name evidence="1" type="ORF">KSP39_PZI022828</name>
</gene>
<dbReference type="Proteomes" id="UP001418222">
    <property type="component" value="Unassembled WGS sequence"/>
</dbReference>
<protein>
    <submittedName>
        <fullName evidence="1">Uncharacterized protein</fullName>
    </submittedName>
</protein>
<name>A0AAP0AV51_9ASPA</name>
<keyword evidence="2" id="KW-1185">Reference proteome</keyword>
<organism evidence="1 2">
    <name type="scientific">Platanthera zijinensis</name>
    <dbReference type="NCBI Taxonomy" id="2320716"/>
    <lineage>
        <taxon>Eukaryota</taxon>
        <taxon>Viridiplantae</taxon>
        <taxon>Streptophyta</taxon>
        <taxon>Embryophyta</taxon>
        <taxon>Tracheophyta</taxon>
        <taxon>Spermatophyta</taxon>
        <taxon>Magnoliopsida</taxon>
        <taxon>Liliopsida</taxon>
        <taxon>Asparagales</taxon>
        <taxon>Orchidaceae</taxon>
        <taxon>Orchidoideae</taxon>
        <taxon>Orchideae</taxon>
        <taxon>Orchidinae</taxon>
        <taxon>Platanthera</taxon>
    </lineage>
</organism>
<accession>A0AAP0AV51</accession>
<dbReference type="EMBL" id="JBBWWQ010000020">
    <property type="protein sequence ID" value="KAK8916233.1"/>
    <property type="molecule type" value="Genomic_DNA"/>
</dbReference>